<keyword evidence="1" id="KW-1133">Transmembrane helix</keyword>
<feature type="transmembrane region" description="Helical" evidence="1">
    <location>
        <begin position="85"/>
        <end position="111"/>
    </location>
</feature>
<keyword evidence="1" id="KW-0472">Membrane</keyword>
<gene>
    <name evidence="2" type="ORF">HZB08_01330</name>
</gene>
<accession>A0A9D6YXK7</accession>
<evidence type="ECO:0000256" key="1">
    <source>
        <dbReference type="SAM" id="Phobius"/>
    </source>
</evidence>
<keyword evidence="1" id="KW-0812">Transmembrane</keyword>
<proteinExistence type="predicted"/>
<sequence>MGFLLFPLAFTLYFWSRGALPDFVRCVFVVNYTYLKASPAPFFFFDPRYGLSLIWQLIRLENGPLWLLSPAALVFILAKERKPELVLLIFWGFFSFVGVAAGTRFFGHYFIQVIPALSLLSG</sequence>
<dbReference type="Proteomes" id="UP000808761">
    <property type="component" value="Unassembled WGS sequence"/>
</dbReference>
<dbReference type="AlphaFoldDB" id="A0A9D6YXK7"/>
<feature type="transmembrane region" description="Helical" evidence="1">
    <location>
        <begin position="53"/>
        <end position="78"/>
    </location>
</feature>
<evidence type="ECO:0000313" key="3">
    <source>
        <dbReference type="Proteomes" id="UP000808761"/>
    </source>
</evidence>
<dbReference type="EMBL" id="JACRKR010000068">
    <property type="protein sequence ID" value="MBI5078650.1"/>
    <property type="molecule type" value="Genomic_DNA"/>
</dbReference>
<comment type="caution">
    <text evidence="2">The sequence shown here is derived from an EMBL/GenBank/DDBJ whole genome shotgun (WGS) entry which is preliminary data.</text>
</comment>
<reference evidence="2" key="1">
    <citation type="submission" date="2020-07" db="EMBL/GenBank/DDBJ databases">
        <title>Huge and variable diversity of episymbiotic CPR bacteria and DPANN archaea in groundwater ecosystems.</title>
        <authorList>
            <person name="He C.Y."/>
            <person name="Keren R."/>
            <person name="Whittaker M."/>
            <person name="Farag I.F."/>
            <person name="Doudna J."/>
            <person name="Cate J.H.D."/>
            <person name="Banfield J.F."/>
        </authorList>
    </citation>
    <scope>NUCLEOTIDE SEQUENCE</scope>
    <source>
        <strain evidence="2">NC_groundwater_1860_Pr3_B-0.1um_51_7</strain>
    </source>
</reference>
<organism evidence="2 3">
    <name type="scientific">Candidatus Saganbacteria bacterium</name>
    <dbReference type="NCBI Taxonomy" id="2575572"/>
    <lineage>
        <taxon>Bacteria</taxon>
        <taxon>Bacillati</taxon>
        <taxon>Saganbacteria</taxon>
    </lineage>
</organism>
<name>A0A9D6YXK7_UNCSA</name>
<protein>
    <submittedName>
        <fullName evidence="2">Uncharacterized protein</fullName>
    </submittedName>
</protein>
<evidence type="ECO:0000313" key="2">
    <source>
        <dbReference type="EMBL" id="MBI5078650.1"/>
    </source>
</evidence>